<accession>A0AAI8V9J1</accession>
<keyword evidence="3" id="KW-1185">Reference proteome</keyword>
<organism evidence="2 3">
    <name type="scientific">Anthostomella pinea</name>
    <dbReference type="NCBI Taxonomy" id="933095"/>
    <lineage>
        <taxon>Eukaryota</taxon>
        <taxon>Fungi</taxon>
        <taxon>Dikarya</taxon>
        <taxon>Ascomycota</taxon>
        <taxon>Pezizomycotina</taxon>
        <taxon>Sordariomycetes</taxon>
        <taxon>Xylariomycetidae</taxon>
        <taxon>Xylariales</taxon>
        <taxon>Xylariaceae</taxon>
        <taxon>Anthostomella</taxon>
    </lineage>
</organism>
<feature type="signal peptide" evidence="1">
    <location>
        <begin position="1"/>
        <end position="29"/>
    </location>
</feature>
<dbReference type="AlphaFoldDB" id="A0AAI8V9J1"/>
<evidence type="ECO:0000313" key="2">
    <source>
        <dbReference type="EMBL" id="CAJ2500855.1"/>
    </source>
</evidence>
<proteinExistence type="predicted"/>
<dbReference type="EMBL" id="CAUWAG010000003">
    <property type="protein sequence ID" value="CAJ2500855.1"/>
    <property type="molecule type" value="Genomic_DNA"/>
</dbReference>
<dbReference type="Proteomes" id="UP001295740">
    <property type="component" value="Unassembled WGS sequence"/>
</dbReference>
<gene>
    <name evidence="2" type="ORF">KHLLAP_LOCUS1323</name>
</gene>
<evidence type="ECO:0000256" key="1">
    <source>
        <dbReference type="SAM" id="SignalP"/>
    </source>
</evidence>
<sequence>MAIARFVKCANLFQANVLVFLAWFVAIDQLEEKADRFPFFRNQCQKTGTDRLALYLPVDANLALETVFVHLHLVQYFAEHRGPSLPVFGDASRPWKPVDRYAVGKLLGHLFIIELEHHLDDAEVIASLVDLDVIDPGGKSVDSRMNRSTQNASVETL</sequence>
<name>A0AAI8V9J1_9PEZI</name>
<comment type="caution">
    <text evidence="2">The sequence shown here is derived from an EMBL/GenBank/DDBJ whole genome shotgun (WGS) entry which is preliminary data.</text>
</comment>
<evidence type="ECO:0000313" key="3">
    <source>
        <dbReference type="Proteomes" id="UP001295740"/>
    </source>
</evidence>
<keyword evidence="1" id="KW-0732">Signal</keyword>
<protein>
    <submittedName>
        <fullName evidence="2">Uu.00g037080.m01.CDS01</fullName>
    </submittedName>
</protein>
<feature type="chain" id="PRO_5042578528" evidence="1">
    <location>
        <begin position="30"/>
        <end position="157"/>
    </location>
</feature>
<reference evidence="2" key="1">
    <citation type="submission" date="2023-10" db="EMBL/GenBank/DDBJ databases">
        <authorList>
            <person name="Hackl T."/>
        </authorList>
    </citation>
    <scope>NUCLEOTIDE SEQUENCE</scope>
</reference>